<proteinExistence type="predicted"/>
<protein>
    <recommendedName>
        <fullName evidence="4">Secreted protein</fullName>
    </recommendedName>
</protein>
<comment type="caution">
    <text evidence="2">The sequence shown here is derived from an EMBL/GenBank/DDBJ whole genome shotgun (WGS) entry which is preliminary data.</text>
</comment>
<keyword evidence="1" id="KW-0732">Signal</keyword>
<sequence>MVVNAVRRILAVVALCAGLGAGSGAVLSAPASAEARSEVAAREIFTPPYVQP</sequence>
<dbReference type="Proteomes" id="UP001195724">
    <property type="component" value="Unassembled WGS sequence"/>
</dbReference>
<evidence type="ECO:0000256" key="1">
    <source>
        <dbReference type="SAM" id="SignalP"/>
    </source>
</evidence>
<dbReference type="EMBL" id="JAFBCL010000001">
    <property type="protein sequence ID" value="MBM7811115.1"/>
    <property type="molecule type" value="Genomic_DNA"/>
</dbReference>
<dbReference type="RefSeq" id="WP_204841993.1">
    <property type="nucleotide sequence ID" value="NZ_JAFBCL010000001.1"/>
</dbReference>
<organism evidence="2 3">
    <name type="scientific">Saccharothrix algeriensis</name>
    <dbReference type="NCBI Taxonomy" id="173560"/>
    <lineage>
        <taxon>Bacteria</taxon>
        <taxon>Bacillati</taxon>
        <taxon>Actinomycetota</taxon>
        <taxon>Actinomycetes</taxon>
        <taxon>Pseudonocardiales</taxon>
        <taxon>Pseudonocardiaceae</taxon>
        <taxon>Saccharothrix</taxon>
    </lineage>
</organism>
<gene>
    <name evidence="2" type="ORF">JOE68_001980</name>
</gene>
<evidence type="ECO:0000313" key="2">
    <source>
        <dbReference type="EMBL" id="MBM7811115.1"/>
    </source>
</evidence>
<keyword evidence="3" id="KW-1185">Reference proteome</keyword>
<evidence type="ECO:0008006" key="4">
    <source>
        <dbReference type="Google" id="ProtNLM"/>
    </source>
</evidence>
<feature type="signal peptide" evidence="1">
    <location>
        <begin position="1"/>
        <end position="28"/>
    </location>
</feature>
<reference evidence="2 3" key="1">
    <citation type="submission" date="2021-01" db="EMBL/GenBank/DDBJ databases">
        <title>Sequencing the genomes of 1000 actinobacteria strains.</title>
        <authorList>
            <person name="Klenk H.-P."/>
        </authorList>
    </citation>
    <scope>NUCLEOTIDE SEQUENCE [LARGE SCALE GENOMIC DNA]</scope>
    <source>
        <strain evidence="2 3">DSM 44581</strain>
    </source>
</reference>
<feature type="chain" id="PRO_5047407735" description="Secreted protein" evidence="1">
    <location>
        <begin position="29"/>
        <end position="52"/>
    </location>
</feature>
<accession>A0ABS2S4H0</accession>
<evidence type="ECO:0000313" key="3">
    <source>
        <dbReference type="Proteomes" id="UP001195724"/>
    </source>
</evidence>
<name>A0ABS2S4H0_9PSEU</name>